<protein>
    <submittedName>
        <fullName evidence="1">Uncharacterized protein</fullName>
    </submittedName>
</protein>
<feature type="non-terminal residue" evidence="1">
    <location>
        <position position="130"/>
    </location>
</feature>
<dbReference type="Proteomes" id="UP000752696">
    <property type="component" value="Unassembled WGS sequence"/>
</dbReference>
<comment type="caution">
    <text evidence="1">The sequence shown here is derived from an EMBL/GenBank/DDBJ whole genome shotgun (WGS) entry which is preliminary data.</text>
</comment>
<organism evidence="1 2">
    <name type="scientific">Heterotrigona itama</name>
    <dbReference type="NCBI Taxonomy" id="395501"/>
    <lineage>
        <taxon>Eukaryota</taxon>
        <taxon>Metazoa</taxon>
        <taxon>Ecdysozoa</taxon>
        <taxon>Arthropoda</taxon>
        <taxon>Hexapoda</taxon>
        <taxon>Insecta</taxon>
        <taxon>Pterygota</taxon>
        <taxon>Neoptera</taxon>
        <taxon>Endopterygota</taxon>
        <taxon>Hymenoptera</taxon>
        <taxon>Apocrita</taxon>
        <taxon>Aculeata</taxon>
        <taxon>Apoidea</taxon>
        <taxon>Anthophila</taxon>
        <taxon>Apidae</taxon>
        <taxon>Heterotrigona</taxon>
    </lineage>
</organism>
<proteinExistence type="predicted"/>
<sequence length="130" mass="14851">RLVPPFRHNVTLAFVTMKNRQIFICEKSGCELKNELNCFPIQNVSSKASYAQAAQQFYIREKAIILDSTEGSSIQEYIIEIGNLSVECQIYILKANCLYQDSEHIADMLIDNYTEVNIKSHSLELISKSK</sequence>
<name>A0A6V7HHU9_9HYME</name>
<dbReference type="EMBL" id="CAJDYZ010011811">
    <property type="protein sequence ID" value="CAD1480105.1"/>
    <property type="molecule type" value="Genomic_DNA"/>
</dbReference>
<evidence type="ECO:0000313" key="1">
    <source>
        <dbReference type="EMBL" id="CAD1480105.1"/>
    </source>
</evidence>
<keyword evidence="2" id="KW-1185">Reference proteome</keyword>
<dbReference type="AlphaFoldDB" id="A0A6V7HHU9"/>
<feature type="non-terminal residue" evidence="1">
    <location>
        <position position="1"/>
    </location>
</feature>
<evidence type="ECO:0000313" key="2">
    <source>
        <dbReference type="Proteomes" id="UP000752696"/>
    </source>
</evidence>
<accession>A0A6V7HHU9</accession>
<reference evidence="1" key="1">
    <citation type="submission" date="2020-07" db="EMBL/GenBank/DDBJ databases">
        <authorList>
            <person name="Nazaruddin N."/>
        </authorList>
    </citation>
    <scope>NUCLEOTIDE SEQUENCE</scope>
</reference>
<dbReference type="OrthoDB" id="7701518at2759"/>
<gene>
    <name evidence="1" type="ORF">MHI_LOCUS896998</name>
</gene>